<feature type="compositionally biased region" description="Low complexity" evidence="1">
    <location>
        <begin position="588"/>
        <end position="599"/>
    </location>
</feature>
<gene>
    <name evidence="2" type="primary">101900524</name>
</gene>
<dbReference type="AlphaFoldDB" id="A0A1I8N5A3"/>
<feature type="region of interest" description="Disordered" evidence="1">
    <location>
        <begin position="588"/>
        <end position="637"/>
    </location>
</feature>
<feature type="compositionally biased region" description="Low complexity" evidence="1">
    <location>
        <begin position="478"/>
        <end position="487"/>
    </location>
</feature>
<feature type="region of interest" description="Disordered" evidence="1">
    <location>
        <begin position="212"/>
        <end position="236"/>
    </location>
</feature>
<dbReference type="EnsemblMetazoa" id="MDOA011678-RA">
    <property type="protein sequence ID" value="MDOA011678-PA"/>
    <property type="gene ID" value="MDOA011678"/>
</dbReference>
<name>A0A1I8N5A3_MUSDO</name>
<sequence length="715" mass="76752">MPQLIQSNSVLPSTLKVPIMPGVLMPGNIIHKEPVIPCIIPTSTNAAAVMTPPQSQQIQAKTTAANANVQQQQQQQYTLRENVGNMATLTHKTTTQIPNPGTTTVTTMMTTSIPTIGTPTPTTNTTANGNSNNTTSTAISLTTPTPTTTITTTLTKTPTLTVRHSNQAPKSPPRWPLRPGVMVHVSSDTKENLAVNRMTLKPNATLANLTGSTVNDSSVSSSTTLNNSAGNGTQTTLLNVTGGNGSRTATLGRMGNRQGRMMVGKTQPEVEVIASTNNNNNNNTESNHAHEGEGCGESPSNDTKIMMGAGISTDLSTELHNMENVTSNQARATNSPEDGVTEIQRLTAGTETEIRVAAEQQTSPSQPADNKILARKSHLQRVEQFFVNIFFKRRSTAPNTCRDSQRSHVGLLGGKFWKRSEAASPFAAEHRLKGIRSSGSVTYKKCAKTTASNTSTTNTISTTTATTMSSRSLESHSTTTTNHTNTTTNLITTTPVITTAISQQQIPQPQTLTPQHPQSPQVVRTQPQPQPQPQQQHLRPLPVSMISTGPSLNTNHPVIYADPKNVRNTSSATTNVKRTAAVVINTTNSNSTTNVTPSTALNRPGNTPADTISLNSSTRSTRKGILKAPTPPPRPPPPIRRVVVSHRESQAQPQQARPLAKRLVQRSVSLVCPGPKTERVQIKNHFICKLAMKISENQKKNALKSQLLEKCKKSG</sequence>
<proteinExistence type="predicted"/>
<reference evidence="2" key="1">
    <citation type="submission" date="2020-05" db="UniProtKB">
        <authorList>
            <consortium name="EnsemblMetazoa"/>
        </authorList>
    </citation>
    <scope>IDENTIFICATION</scope>
    <source>
        <strain evidence="2">Aabys</strain>
    </source>
</reference>
<protein>
    <submittedName>
        <fullName evidence="2">Uncharacterized protein</fullName>
    </submittedName>
</protein>
<dbReference type="VEuPathDB" id="VectorBase:MDOA011678"/>
<evidence type="ECO:0000256" key="1">
    <source>
        <dbReference type="SAM" id="MobiDB-lite"/>
    </source>
</evidence>
<organism evidence="2">
    <name type="scientific">Musca domestica</name>
    <name type="common">House fly</name>
    <dbReference type="NCBI Taxonomy" id="7370"/>
    <lineage>
        <taxon>Eukaryota</taxon>
        <taxon>Metazoa</taxon>
        <taxon>Ecdysozoa</taxon>
        <taxon>Arthropoda</taxon>
        <taxon>Hexapoda</taxon>
        <taxon>Insecta</taxon>
        <taxon>Pterygota</taxon>
        <taxon>Neoptera</taxon>
        <taxon>Endopterygota</taxon>
        <taxon>Diptera</taxon>
        <taxon>Brachycera</taxon>
        <taxon>Muscomorpha</taxon>
        <taxon>Muscoidea</taxon>
        <taxon>Muscidae</taxon>
        <taxon>Musca</taxon>
    </lineage>
</organism>
<feature type="compositionally biased region" description="Low complexity" evidence="1">
    <location>
        <begin position="452"/>
        <end position="470"/>
    </location>
</feature>
<feature type="compositionally biased region" description="Polar residues" evidence="1">
    <location>
        <begin position="600"/>
        <end position="619"/>
    </location>
</feature>
<feature type="region of interest" description="Disordered" evidence="1">
    <location>
        <begin position="116"/>
        <end position="151"/>
    </location>
</feature>
<feature type="region of interest" description="Disordered" evidence="1">
    <location>
        <begin position="502"/>
        <end position="537"/>
    </location>
</feature>
<accession>A0A1I8N5A3</accession>
<feature type="region of interest" description="Disordered" evidence="1">
    <location>
        <begin position="452"/>
        <end position="487"/>
    </location>
</feature>
<feature type="region of interest" description="Disordered" evidence="1">
    <location>
        <begin position="277"/>
        <end position="298"/>
    </location>
</feature>
<evidence type="ECO:0000313" key="2">
    <source>
        <dbReference type="EnsemblMetazoa" id="MDOA011678-PA"/>
    </source>
</evidence>
<feature type="compositionally biased region" description="Low complexity" evidence="1">
    <location>
        <begin position="212"/>
        <end position="228"/>
    </location>
</feature>
<feature type="compositionally biased region" description="Low complexity" evidence="1">
    <location>
        <begin position="277"/>
        <end position="286"/>
    </location>
</feature>